<gene>
    <name evidence="5" type="ORF">H2508_01165</name>
</gene>
<dbReference type="GO" id="GO:0016810">
    <property type="term" value="F:hydrolase activity, acting on carbon-nitrogen (but not peptide) bonds"/>
    <property type="evidence" value="ECO:0007669"/>
    <property type="project" value="InterPro"/>
</dbReference>
<dbReference type="PANTHER" id="PTHR34216">
    <property type="match status" value="1"/>
</dbReference>
<evidence type="ECO:0000259" key="4">
    <source>
        <dbReference type="PROSITE" id="PS51677"/>
    </source>
</evidence>
<dbReference type="EMBL" id="JACFXU010000011">
    <property type="protein sequence ID" value="MBA6411723.1"/>
    <property type="molecule type" value="Genomic_DNA"/>
</dbReference>
<keyword evidence="6" id="KW-1185">Reference proteome</keyword>
<sequence length="352" mass="38772">MRFLLALLLSGVVLSASADHAVILMYHHVDENTPASTSVRPEQFRRQLDYIQENGFVVMPLKELLDAIYGGGEVPENAVAITFDDAYESVHRVALPELVSRAMPFTVFVATKAVERGYDGSMSWQDLAELADSGLATFGAHSISHEHLLRGSETGVTDDWTKRVSAEIDHSAAVLKQKFAELFVPAFAYPFGEYSPALQALVEARNYYGLAQQSGALGASTATTEIPRFPMAQSYDSLERLAMALNTRPLPVADVQAGQMFIADISAAPQELRFTLTADGPYRREQLACYSSTGEALALTREAAQFTVALPPFRAGRNKVNCTAPSTERGAEFFWYARQWVLADDEGRWLKY</sequence>
<dbReference type="InterPro" id="IPR051398">
    <property type="entry name" value="Polysacch_Deacetylase"/>
</dbReference>
<evidence type="ECO:0000256" key="1">
    <source>
        <dbReference type="ARBA" id="ARBA00004613"/>
    </source>
</evidence>
<dbReference type="InterPro" id="IPR002509">
    <property type="entry name" value="NODB_dom"/>
</dbReference>
<dbReference type="Gene3D" id="3.20.20.370">
    <property type="entry name" value="Glycoside hydrolase/deacetylase"/>
    <property type="match status" value="1"/>
</dbReference>
<dbReference type="PROSITE" id="PS51677">
    <property type="entry name" value="NODB"/>
    <property type="match status" value="1"/>
</dbReference>
<dbReference type="GO" id="GO:0005975">
    <property type="term" value="P:carbohydrate metabolic process"/>
    <property type="evidence" value="ECO:0007669"/>
    <property type="project" value="InterPro"/>
</dbReference>
<proteinExistence type="predicted"/>
<evidence type="ECO:0000256" key="3">
    <source>
        <dbReference type="SAM" id="SignalP"/>
    </source>
</evidence>
<comment type="caution">
    <text evidence="5">The sequence shown here is derived from an EMBL/GenBank/DDBJ whole genome shotgun (WGS) entry which is preliminary data.</text>
</comment>
<dbReference type="Pfam" id="PF01522">
    <property type="entry name" value="Polysacc_deac_1"/>
    <property type="match status" value="1"/>
</dbReference>
<dbReference type="SUPFAM" id="SSF88713">
    <property type="entry name" value="Glycoside hydrolase/deacetylase"/>
    <property type="match status" value="1"/>
</dbReference>
<feature type="signal peptide" evidence="3">
    <location>
        <begin position="1"/>
        <end position="21"/>
    </location>
</feature>
<evidence type="ECO:0000313" key="5">
    <source>
        <dbReference type="EMBL" id="MBA6411723.1"/>
    </source>
</evidence>
<organism evidence="5 6">
    <name type="scientific">Sediminihaliea albiluteola</name>
    <dbReference type="NCBI Taxonomy" id="2758564"/>
    <lineage>
        <taxon>Bacteria</taxon>
        <taxon>Pseudomonadati</taxon>
        <taxon>Pseudomonadota</taxon>
        <taxon>Gammaproteobacteria</taxon>
        <taxon>Cellvibrionales</taxon>
        <taxon>Halieaceae</taxon>
        <taxon>Sediminihaliea</taxon>
    </lineage>
</organism>
<dbReference type="GO" id="GO:0005576">
    <property type="term" value="C:extracellular region"/>
    <property type="evidence" value="ECO:0007669"/>
    <property type="project" value="UniProtKB-SubCell"/>
</dbReference>
<evidence type="ECO:0000313" key="6">
    <source>
        <dbReference type="Proteomes" id="UP000539350"/>
    </source>
</evidence>
<keyword evidence="2 3" id="KW-0732">Signal</keyword>
<dbReference type="AlphaFoldDB" id="A0A7W2YIY1"/>
<feature type="chain" id="PRO_5030824756" evidence="3">
    <location>
        <begin position="22"/>
        <end position="352"/>
    </location>
</feature>
<dbReference type="Proteomes" id="UP000539350">
    <property type="component" value="Unassembled WGS sequence"/>
</dbReference>
<feature type="domain" description="NodB homology" evidence="4">
    <location>
        <begin position="77"/>
        <end position="309"/>
    </location>
</feature>
<evidence type="ECO:0000256" key="2">
    <source>
        <dbReference type="ARBA" id="ARBA00022729"/>
    </source>
</evidence>
<comment type="subcellular location">
    <subcellularLocation>
        <location evidence="1">Secreted</location>
    </subcellularLocation>
</comment>
<reference evidence="5 6" key="1">
    <citation type="submission" date="2020-07" db="EMBL/GenBank/DDBJ databases">
        <title>Halieaceae bacterium, F7430, whole genome shotgun sequencing project.</title>
        <authorList>
            <person name="Jiang S."/>
            <person name="Liu Z.W."/>
            <person name="Du Z.J."/>
        </authorList>
    </citation>
    <scope>NUCLEOTIDE SEQUENCE [LARGE SCALE GENOMIC DNA]</scope>
    <source>
        <strain evidence="5 6">F7430</strain>
    </source>
</reference>
<dbReference type="InterPro" id="IPR011330">
    <property type="entry name" value="Glyco_hydro/deAcase_b/a-brl"/>
</dbReference>
<dbReference type="CDD" id="cd10973">
    <property type="entry name" value="CE4_DAC_u4_5s"/>
    <property type="match status" value="1"/>
</dbReference>
<accession>A0A7W2YIY1</accession>
<name>A0A7W2YIY1_9GAMM</name>
<dbReference type="PANTHER" id="PTHR34216:SF3">
    <property type="entry name" value="POLY-BETA-1,6-N-ACETYL-D-GLUCOSAMINE N-DEACETYLASE"/>
    <property type="match status" value="1"/>
</dbReference>
<dbReference type="RefSeq" id="WP_182168582.1">
    <property type="nucleotide sequence ID" value="NZ_JACFXU010000011.1"/>
</dbReference>
<protein>
    <submittedName>
        <fullName evidence="5">Polysaccharide deacetylase family protein</fullName>
    </submittedName>
</protein>